<accession>A0ABU6YRF3</accession>
<proteinExistence type="predicted"/>
<organism evidence="1 2">
    <name type="scientific">Stylosanthes scabra</name>
    <dbReference type="NCBI Taxonomy" id="79078"/>
    <lineage>
        <taxon>Eukaryota</taxon>
        <taxon>Viridiplantae</taxon>
        <taxon>Streptophyta</taxon>
        <taxon>Embryophyta</taxon>
        <taxon>Tracheophyta</taxon>
        <taxon>Spermatophyta</taxon>
        <taxon>Magnoliopsida</taxon>
        <taxon>eudicotyledons</taxon>
        <taxon>Gunneridae</taxon>
        <taxon>Pentapetalae</taxon>
        <taxon>rosids</taxon>
        <taxon>fabids</taxon>
        <taxon>Fabales</taxon>
        <taxon>Fabaceae</taxon>
        <taxon>Papilionoideae</taxon>
        <taxon>50 kb inversion clade</taxon>
        <taxon>dalbergioids sensu lato</taxon>
        <taxon>Dalbergieae</taxon>
        <taxon>Pterocarpus clade</taxon>
        <taxon>Stylosanthes</taxon>
    </lineage>
</organism>
<sequence length="80" mass="9173">MDDGILVAIYYAGQIRKDQNGNDVFSCSQPAFVRWPNEEIGLKHLKAFILRSIGQGATQNESRKFITNIRTRWTEPFASR</sequence>
<dbReference type="EMBL" id="JASCZI010242916">
    <property type="protein sequence ID" value="MED6212332.1"/>
    <property type="molecule type" value="Genomic_DNA"/>
</dbReference>
<gene>
    <name evidence="1" type="ORF">PIB30_082308</name>
</gene>
<evidence type="ECO:0000313" key="2">
    <source>
        <dbReference type="Proteomes" id="UP001341840"/>
    </source>
</evidence>
<name>A0ABU6YRF3_9FABA</name>
<comment type="caution">
    <text evidence="1">The sequence shown here is derived from an EMBL/GenBank/DDBJ whole genome shotgun (WGS) entry which is preliminary data.</text>
</comment>
<keyword evidence="2" id="KW-1185">Reference proteome</keyword>
<reference evidence="1 2" key="1">
    <citation type="journal article" date="2023" name="Plants (Basel)">
        <title>Bridging the Gap: Combining Genomics and Transcriptomics Approaches to Understand Stylosanthes scabra, an Orphan Legume from the Brazilian Caatinga.</title>
        <authorList>
            <person name="Ferreira-Neto J.R.C."/>
            <person name="da Silva M.D."/>
            <person name="Binneck E."/>
            <person name="de Melo N.F."/>
            <person name="da Silva R.H."/>
            <person name="de Melo A.L.T.M."/>
            <person name="Pandolfi V."/>
            <person name="Bustamante F.O."/>
            <person name="Brasileiro-Vidal A.C."/>
            <person name="Benko-Iseppon A.M."/>
        </authorList>
    </citation>
    <scope>NUCLEOTIDE SEQUENCE [LARGE SCALE GENOMIC DNA]</scope>
    <source>
        <tissue evidence="1">Leaves</tissue>
    </source>
</reference>
<protein>
    <submittedName>
        <fullName evidence="1">Uncharacterized protein</fullName>
    </submittedName>
</protein>
<evidence type="ECO:0000313" key="1">
    <source>
        <dbReference type="EMBL" id="MED6212332.1"/>
    </source>
</evidence>
<feature type="non-terminal residue" evidence="1">
    <location>
        <position position="80"/>
    </location>
</feature>
<dbReference type="Proteomes" id="UP001341840">
    <property type="component" value="Unassembled WGS sequence"/>
</dbReference>